<feature type="domain" description="AMP-dependent synthetase/ligase" evidence="1">
    <location>
        <begin position="37"/>
        <end position="406"/>
    </location>
</feature>
<dbReference type="Proteomes" id="UP000179616">
    <property type="component" value="Unassembled WGS sequence"/>
</dbReference>
<comment type="caution">
    <text evidence="3">The sequence shown here is derived from an EMBL/GenBank/DDBJ whole genome shotgun (WGS) entry which is preliminary data.</text>
</comment>
<reference evidence="3 4" key="1">
    <citation type="submission" date="2016-10" db="EMBL/GenBank/DDBJ databases">
        <title>Evaluation of Human, Veterinary and Environmental Mycobacterium chelonae Isolates by Core Genome Phylogenomic Analysis, Targeted Gene Comparison, and Anti-microbial Susceptibility Patterns: A Tale of Mistaken Identities.</title>
        <authorList>
            <person name="Fogelson S.B."/>
            <person name="Camus A.C."/>
            <person name="Lorenz W."/>
            <person name="Vasireddy R."/>
            <person name="Vasireddy S."/>
            <person name="Smith T."/>
            <person name="Brown-Elliott B.A."/>
            <person name="Wallace R.J.Jr."/>
            <person name="Hasan N.A."/>
            <person name="Reischl U."/>
            <person name="Sanchez S."/>
        </authorList>
    </citation>
    <scope>NUCLEOTIDE SEQUENCE [LARGE SCALE GENOMIC DNA]</scope>
    <source>
        <strain evidence="3 4">1559</strain>
    </source>
</reference>
<dbReference type="InterPro" id="IPR025110">
    <property type="entry name" value="AMP-bd_C"/>
</dbReference>
<accession>A0A1S1LDN0</accession>
<dbReference type="InterPro" id="IPR042099">
    <property type="entry name" value="ANL_N_sf"/>
</dbReference>
<dbReference type="GO" id="GO:0016878">
    <property type="term" value="F:acid-thiol ligase activity"/>
    <property type="evidence" value="ECO:0007669"/>
    <property type="project" value="UniProtKB-ARBA"/>
</dbReference>
<proteinExistence type="predicted"/>
<dbReference type="InterPro" id="IPR050237">
    <property type="entry name" value="ATP-dep_AMP-bd_enzyme"/>
</dbReference>
<dbReference type="Gene3D" id="3.40.50.12780">
    <property type="entry name" value="N-terminal domain of ligase-like"/>
    <property type="match status" value="1"/>
</dbReference>
<protein>
    <submittedName>
        <fullName evidence="3">2,3-dihydroxybenzoate-AMP ligase</fullName>
    </submittedName>
</protein>
<name>A0A1S1LDN0_9MYCO</name>
<evidence type="ECO:0000313" key="3">
    <source>
        <dbReference type="EMBL" id="OHU31111.1"/>
    </source>
</evidence>
<dbReference type="Pfam" id="PF00501">
    <property type="entry name" value="AMP-binding"/>
    <property type="match status" value="1"/>
</dbReference>
<feature type="domain" description="AMP-binding enzyme C-terminal" evidence="2">
    <location>
        <begin position="460"/>
        <end position="535"/>
    </location>
</feature>
<dbReference type="Gene3D" id="3.30.300.30">
    <property type="match status" value="1"/>
</dbReference>
<dbReference type="InterPro" id="IPR000873">
    <property type="entry name" value="AMP-dep_synth/lig_dom"/>
</dbReference>
<sequence length="559" mass="61023">MQTKPWGSRVVPYPQASIERYVRTGSWSELPTAERFHQVALEFPRHVAVVDQQGATTYGELDRRTDQIAAALIDLGIKPYDSAIFQVTNRMAAVLAWYGFLKAGAIPVATLASHREHEIGYISRKVGATAHLVDSDLPKFDLVEFAKKQSAGHPSMGLVLTIGSRAVRGVERIEELGSGYDPVAARMKVAVVQALLLPSDVAVFQLSGGTTGVPKVIPRLHAEYWNNALWYAQRLGRTERTRVAYLAPLVHNAGVLCGLHGAHAVGARLVLPPLEPGPAMKFMAAEQVDDVLFGPSSFQWPEHPEYAEMARCLSSVVLSGTKVPGAVFDRVQQMGGRVGQLFGMAEGLCAATAPDTPESIRRDHVGFPLAEEDEMRIVDPASGEEVPDGQIGELTCRGPYTIPGYFDAADRNQQAFTDDGFYRTGDLAKVDMIDGRRYLSIEGRIKDVINRGGEKINAEEVELLLLRHPAISSAAVVAMPDLRLGERSCAYIVTGDAALTLVDVQEHFNSIGVAKFKWPERVECVDALPQTYVGKIDKKALRERISAAMTTDVEAEGRR</sequence>
<keyword evidence="3" id="KW-0436">Ligase</keyword>
<dbReference type="InterPro" id="IPR045851">
    <property type="entry name" value="AMP-bd_C_sf"/>
</dbReference>
<dbReference type="InterPro" id="IPR020845">
    <property type="entry name" value="AMP-binding_CS"/>
</dbReference>
<dbReference type="STRING" id="948102.BKG76_05345"/>
<dbReference type="PANTHER" id="PTHR43767">
    <property type="entry name" value="LONG-CHAIN-FATTY-ACID--COA LIGASE"/>
    <property type="match status" value="1"/>
</dbReference>
<dbReference type="Pfam" id="PF13193">
    <property type="entry name" value="AMP-binding_C"/>
    <property type="match status" value="1"/>
</dbReference>
<dbReference type="EMBL" id="MLIK01000004">
    <property type="protein sequence ID" value="OHU31111.1"/>
    <property type="molecule type" value="Genomic_DNA"/>
</dbReference>
<evidence type="ECO:0000313" key="4">
    <source>
        <dbReference type="Proteomes" id="UP000179616"/>
    </source>
</evidence>
<gene>
    <name evidence="3" type="ORF">BKG76_05345</name>
</gene>
<dbReference type="AlphaFoldDB" id="A0A1S1LDN0"/>
<organism evidence="3 4">
    <name type="scientific">Mycobacteroides franklinii</name>
    <dbReference type="NCBI Taxonomy" id="948102"/>
    <lineage>
        <taxon>Bacteria</taxon>
        <taxon>Bacillati</taxon>
        <taxon>Actinomycetota</taxon>
        <taxon>Actinomycetes</taxon>
        <taxon>Mycobacteriales</taxon>
        <taxon>Mycobacteriaceae</taxon>
        <taxon>Mycobacteroides</taxon>
    </lineage>
</organism>
<evidence type="ECO:0000259" key="1">
    <source>
        <dbReference type="Pfam" id="PF00501"/>
    </source>
</evidence>
<dbReference type="SUPFAM" id="SSF56801">
    <property type="entry name" value="Acetyl-CoA synthetase-like"/>
    <property type="match status" value="1"/>
</dbReference>
<dbReference type="PANTHER" id="PTHR43767:SF1">
    <property type="entry name" value="NONRIBOSOMAL PEPTIDE SYNTHASE PES1 (EUROFUNG)-RELATED"/>
    <property type="match status" value="1"/>
</dbReference>
<dbReference type="OrthoDB" id="9803968at2"/>
<dbReference type="PROSITE" id="PS00455">
    <property type="entry name" value="AMP_BINDING"/>
    <property type="match status" value="1"/>
</dbReference>
<evidence type="ECO:0000259" key="2">
    <source>
        <dbReference type="Pfam" id="PF13193"/>
    </source>
</evidence>